<accession>A0ABX8LNQ9</accession>
<proteinExistence type="predicted"/>
<protein>
    <submittedName>
        <fullName evidence="1">Class I SAM-dependent methyltransferase</fullName>
    </submittedName>
</protein>
<evidence type="ECO:0000313" key="1">
    <source>
        <dbReference type="EMBL" id="QXE92335.1"/>
    </source>
</evidence>
<dbReference type="Proteomes" id="UP000683559">
    <property type="component" value="Chromosome"/>
</dbReference>
<sequence length="245" mass="27839">MIRAIGRRVADTVTGRKFRHLDSAVIELNHFRELMKVYGWRQEPLLDRPDMYDFDYVEDVNERRIRDAESLATVMRNVSPKVALEIGTANGMATLLMSVNAPETSIFTINIPPEELAAGGGGTLTTVAMEREVIGSAFRERNRSNITQIYANSATWTPDIGTIDVAFIDGCHDTDYVFNDTRKILPHMRPGGFIIWHDFNPHLVKKYPWIDSVCLGVEKLYRKGLIGGRIFHIRDSWMGICRVPE</sequence>
<gene>
    <name evidence="1" type="ORF">KP001_07380</name>
</gene>
<dbReference type="Pfam" id="PF13578">
    <property type="entry name" value="Methyltransf_24"/>
    <property type="match status" value="1"/>
</dbReference>
<keyword evidence="2" id="KW-1185">Reference proteome</keyword>
<dbReference type="GO" id="GO:0008168">
    <property type="term" value="F:methyltransferase activity"/>
    <property type="evidence" value="ECO:0007669"/>
    <property type="project" value="UniProtKB-KW"/>
</dbReference>
<keyword evidence="1" id="KW-0808">Transferase</keyword>
<name>A0ABX8LNQ9_9BACT</name>
<dbReference type="RefSeq" id="WP_217288889.1">
    <property type="nucleotide sequence ID" value="NZ_CP077683.1"/>
</dbReference>
<organism evidence="1 2">
    <name type="scientific">Geomonas subterranea</name>
    <dbReference type="NCBI Taxonomy" id="2847989"/>
    <lineage>
        <taxon>Bacteria</taxon>
        <taxon>Pseudomonadati</taxon>
        <taxon>Thermodesulfobacteriota</taxon>
        <taxon>Desulfuromonadia</taxon>
        <taxon>Geobacterales</taxon>
        <taxon>Geobacteraceae</taxon>
        <taxon>Geomonas</taxon>
    </lineage>
</organism>
<dbReference type="EMBL" id="CP077683">
    <property type="protein sequence ID" value="QXE92335.1"/>
    <property type="molecule type" value="Genomic_DNA"/>
</dbReference>
<dbReference type="GO" id="GO:0032259">
    <property type="term" value="P:methylation"/>
    <property type="evidence" value="ECO:0007669"/>
    <property type="project" value="UniProtKB-KW"/>
</dbReference>
<reference evidence="1 2" key="1">
    <citation type="submission" date="2021-06" db="EMBL/GenBank/DDBJ databases">
        <title>Gemonas diversity in paddy soil.</title>
        <authorList>
            <person name="Liu G."/>
        </authorList>
    </citation>
    <scope>NUCLEOTIDE SEQUENCE [LARGE SCALE GENOMIC DNA]</scope>
    <source>
        <strain evidence="1 2">RG2</strain>
    </source>
</reference>
<evidence type="ECO:0000313" key="2">
    <source>
        <dbReference type="Proteomes" id="UP000683559"/>
    </source>
</evidence>
<keyword evidence="1" id="KW-0489">Methyltransferase</keyword>